<keyword evidence="3" id="KW-0732">Signal</keyword>
<proteinExistence type="predicted"/>
<feature type="signal peptide" evidence="3">
    <location>
        <begin position="1"/>
        <end position="25"/>
    </location>
</feature>
<dbReference type="PANTHER" id="PTHR21974:SF2">
    <property type="entry name" value="RE15880P"/>
    <property type="match status" value="1"/>
</dbReference>
<feature type="compositionally biased region" description="Acidic residues" evidence="2">
    <location>
        <begin position="369"/>
        <end position="380"/>
    </location>
</feature>
<organism evidence="4 5">
    <name type="scientific">Batillaria attramentaria</name>
    <dbReference type="NCBI Taxonomy" id="370345"/>
    <lineage>
        <taxon>Eukaryota</taxon>
        <taxon>Metazoa</taxon>
        <taxon>Spiralia</taxon>
        <taxon>Lophotrochozoa</taxon>
        <taxon>Mollusca</taxon>
        <taxon>Gastropoda</taxon>
        <taxon>Caenogastropoda</taxon>
        <taxon>Sorbeoconcha</taxon>
        <taxon>Cerithioidea</taxon>
        <taxon>Batillariidae</taxon>
        <taxon>Batillaria</taxon>
    </lineage>
</organism>
<feature type="chain" id="PRO_5044894489" evidence="3">
    <location>
        <begin position="26"/>
        <end position="479"/>
    </location>
</feature>
<feature type="region of interest" description="Disordered" evidence="2">
    <location>
        <begin position="358"/>
        <end position="479"/>
    </location>
</feature>
<protein>
    <submittedName>
        <fullName evidence="4">Uncharacterized protein</fullName>
    </submittedName>
</protein>
<dbReference type="AlphaFoldDB" id="A0ABD0J924"/>
<sequence>MLAAATTRSIIINIIIMVVVVQLSPDEIMAETKRFVEVSKQIHSFEERNVTKNFNLKKDQLKDVTETHKQLEQHYKKATEKVAKEKADVDKMQNPSTRAFFSDQQSFDEKMTKEQEEYLEAVSEQEVAKKQMDGIAEQKQQLEKEVATLGKKMESLMKLYDEQDAILGRIFNGAYGSELENKLEAEFDAILERKERIMVAKYKWTNARILLQHAVNQLGVACGKWLDLQKVQANNVQAKYFMAREARNNLIAAAQNITSAQRYLNNIKFPYCKPSEIKTLERACQNIYFDMQSPERHQHAYQCYNVTYRRAAALLQWFDSVIKNTIGKDLENAKKELAPKEKALREERLRLIKERMGGDADGITLGDGGDFDGDDDELDPELVAIMKPAKPEGTEGGDTLSPDDTSGPPKAPTPLPLNELAPPPSQDELFGNIEQLKQQHEKEMAEFEKAQETNKARIEQGLQEKLRQRRNRRTRLAAD</sequence>
<evidence type="ECO:0000256" key="1">
    <source>
        <dbReference type="SAM" id="Coils"/>
    </source>
</evidence>
<comment type="caution">
    <text evidence="4">The sequence shown here is derived from an EMBL/GenBank/DDBJ whole genome shotgun (WGS) entry which is preliminary data.</text>
</comment>
<dbReference type="Proteomes" id="UP001519460">
    <property type="component" value="Unassembled WGS sequence"/>
</dbReference>
<feature type="compositionally biased region" description="Basic residues" evidence="2">
    <location>
        <begin position="467"/>
        <end position="479"/>
    </location>
</feature>
<feature type="compositionally biased region" description="Pro residues" evidence="2">
    <location>
        <begin position="409"/>
        <end position="425"/>
    </location>
</feature>
<evidence type="ECO:0000313" key="5">
    <source>
        <dbReference type="Proteomes" id="UP001519460"/>
    </source>
</evidence>
<keyword evidence="5" id="KW-1185">Reference proteome</keyword>
<dbReference type="PANTHER" id="PTHR21974">
    <property type="entry name" value="RE15880P"/>
    <property type="match status" value="1"/>
</dbReference>
<name>A0ABD0J924_9CAEN</name>
<evidence type="ECO:0000256" key="3">
    <source>
        <dbReference type="SAM" id="SignalP"/>
    </source>
</evidence>
<accession>A0ABD0J924</accession>
<feature type="coiled-coil region" evidence="1">
    <location>
        <begin position="61"/>
        <end position="88"/>
    </location>
</feature>
<dbReference type="EMBL" id="JACVVK020000554">
    <property type="protein sequence ID" value="KAK7466586.1"/>
    <property type="molecule type" value="Genomic_DNA"/>
</dbReference>
<evidence type="ECO:0000313" key="4">
    <source>
        <dbReference type="EMBL" id="KAK7466586.1"/>
    </source>
</evidence>
<reference evidence="4 5" key="1">
    <citation type="journal article" date="2023" name="Sci. Data">
        <title>Genome assembly of the Korean intertidal mud-creeper Batillaria attramentaria.</title>
        <authorList>
            <person name="Patra A.K."/>
            <person name="Ho P.T."/>
            <person name="Jun S."/>
            <person name="Lee S.J."/>
            <person name="Kim Y."/>
            <person name="Won Y.J."/>
        </authorList>
    </citation>
    <scope>NUCLEOTIDE SEQUENCE [LARGE SCALE GENOMIC DNA]</scope>
    <source>
        <strain evidence="4">Wonlab-2016</strain>
    </source>
</reference>
<feature type="compositionally biased region" description="Basic and acidic residues" evidence="2">
    <location>
        <begin position="437"/>
        <end position="466"/>
    </location>
</feature>
<keyword evidence="1" id="KW-0175">Coiled coil</keyword>
<gene>
    <name evidence="4" type="ORF">BaRGS_00037309</name>
</gene>
<feature type="coiled-coil region" evidence="1">
    <location>
        <begin position="125"/>
        <end position="159"/>
    </location>
</feature>
<evidence type="ECO:0000256" key="2">
    <source>
        <dbReference type="SAM" id="MobiDB-lite"/>
    </source>
</evidence>